<protein>
    <submittedName>
        <fullName evidence="1">Uncharacterized protein</fullName>
    </submittedName>
</protein>
<dbReference type="AlphaFoldDB" id="A0A2N9IYL0"/>
<sequence length="111" mass="12774">MRILKLGTWTWLIHSFQDGKLKSFVPFRCLLKRNWTAYSGMTPSQRATKLLQGYRDALHFAGVRDRVVDSLAGQPQREPARAWVPPPRSCYKVNWEACMDSATQECGRVEC</sequence>
<evidence type="ECO:0000313" key="1">
    <source>
        <dbReference type="EMBL" id="SPD29435.1"/>
    </source>
</evidence>
<gene>
    <name evidence="1" type="ORF">FSB_LOCUS57317</name>
</gene>
<name>A0A2N9IYL0_FAGSY</name>
<reference evidence="1" key="1">
    <citation type="submission" date="2018-02" db="EMBL/GenBank/DDBJ databases">
        <authorList>
            <person name="Cohen D.B."/>
            <person name="Kent A.D."/>
        </authorList>
    </citation>
    <scope>NUCLEOTIDE SEQUENCE</scope>
</reference>
<proteinExistence type="predicted"/>
<accession>A0A2N9IYL0</accession>
<dbReference type="EMBL" id="OIVN01006271">
    <property type="protein sequence ID" value="SPD29435.1"/>
    <property type="molecule type" value="Genomic_DNA"/>
</dbReference>
<organism evidence="1">
    <name type="scientific">Fagus sylvatica</name>
    <name type="common">Beechnut</name>
    <dbReference type="NCBI Taxonomy" id="28930"/>
    <lineage>
        <taxon>Eukaryota</taxon>
        <taxon>Viridiplantae</taxon>
        <taxon>Streptophyta</taxon>
        <taxon>Embryophyta</taxon>
        <taxon>Tracheophyta</taxon>
        <taxon>Spermatophyta</taxon>
        <taxon>Magnoliopsida</taxon>
        <taxon>eudicotyledons</taxon>
        <taxon>Gunneridae</taxon>
        <taxon>Pentapetalae</taxon>
        <taxon>rosids</taxon>
        <taxon>fabids</taxon>
        <taxon>Fagales</taxon>
        <taxon>Fagaceae</taxon>
        <taxon>Fagus</taxon>
    </lineage>
</organism>